<keyword evidence="2" id="KW-1133">Transmembrane helix</keyword>
<evidence type="ECO:0000256" key="1">
    <source>
        <dbReference type="SAM" id="Coils"/>
    </source>
</evidence>
<organism evidence="3 4">
    <name type="scientific">Bacteroides coprosuis DSM 18011</name>
    <dbReference type="NCBI Taxonomy" id="679937"/>
    <lineage>
        <taxon>Bacteria</taxon>
        <taxon>Pseudomonadati</taxon>
        <taxon>Bacteroidota</taxon>
        <taxon>Bacteroidia</taxon>
        <taxon>Bacteroidales</taxon>
        <taxon>Bacteroidaceae</taxon>
        <taxon>Bacteroides</taxon>
    </lineage>
</organism>
<dbReference type="AlphaFoldDB" id="F3ZU73"/>
<keyword evidence="2" id="KW-0812">Transmembrane</keyword>
<protein>
    <submittedName>
        <fullName evidence="3">Uncharacterized protein</fullName>
    </submittedName>
</protein>
<evidence type="ECO:0000256" key="2">
    <source>
        <dbReference type="SAM" id="Phobius"/>
    </source>
</evidence>
<sequence>MGKILIKKHKFEDAKEKIKIFSKNLPSNPCFDRVEIDGGLFGLGDHKVTGSEMNTFIGKVQDKFTSVNFSLRNIISEFKEVYNAFDFLDGEYISGIIGSIESAKEASQQASKAQANIKVTVENLKKTVVGLVNLKATVERIEKTINTQKQNVLSYDEITKKLDDNYKIRQIPSFMKTVSTLQTCYTFLLNKQSLIDTDVDKSKNLLSLIKNQEEKSNVLNTIFSQLSSNLHYKDIDTIWNDVEEHKANLAGFHQQVDGFIEKVNQTTERINDDIVTLQQYRFVLESHEHLGDIDTIWSDVEEHKANLAGFHQQVDGFIEKVNQTTERINDDIVTLQQYRFVLESHEHLGDIDTIWSDVEEHKANLAGFHQQVDGFIEKVNQTTERINDDIVTLQQYRSVLESHEHLGDIDTIWSNVEEQKANLAGFHQQVDNFISEIHTSEVGIKESIQRMIESNNAAHQLYDKKIKTAYYIGGTAVFLSILHLIIQAFGVI</sequence>
<feature type="transmembrane region" description="Helical" evidence="2">
    <location>
        <begin position="469"/>
        <end position="489"/>
    </location>
</feature>
<evidence type="ECO:0000313" key="3">
    <source>
        <dbReference type="EMBL" id="EGJ71318.1"/>
    </source>
</evidence>
<keyword evidence="2" id="KW-0472">Membrane</keyword>
<keyword evidence="1" id="KW-0175">Coiled coil</keyword>
<dbReference type="Proteomes" id="UP000018439">
    <property type="component" value="Chromosome"/>
</dbReference>
<dbReference type="STRING" id="679937.Bcop_1113"/>
<dbReference type="OrthoDB" id="1496309at2"/>
<accession>F3ZU73</accession>
<reference evidence="3 4" key="1">
    <citation type="journal article" date="2011" name="Stand. Genomic Sci.">
        <title>Non-contiguous finished genome sequence of Bacteroides coprosuis type strain (PC139).</title>
        <authorList>
            <person name="Land M."/>
            <person name="Held B."/>
            <person name="Gronow S."/>
            <person name="Abt B."/>
            <person name="Lucas S."/>
            <person name="Del Rio T.G."/>
            <person name="Nolan M."/>
            <person name="Tice H."/>
            <person name="Cheng J.F."/>
            <person name="Pitluck S."/>
            <person name="Liolios K."/>
            <person name="Pagani I."/>
            <person name="Ivanova N."/>
            <person name="Mavromatis K."/>
            <person name="Mikhailova N."/>
            <person name="Pati A."/>
            <person name="Tapia R."/>
            <person name="Han C."/>
            <person name="Goodwin L."/>
            <person name="Chen A."/>
            <person name="Palaniappan K."/>
            <person name="Hauser L."/>
            <person name="Brambilla E.M."/>
            <person name="Rohde M."/>
            <person name="Goker M."/>
            <person name="Detter J.C."/>
            <person name="Woyke T."/>
            <person name="Bristow J."/>
            <person name="Eisen J.A."/>
            <person name="Markowitz V."/>
            <person name="Hugenholtz P."/>
            <person name="Kyrpides N.C."/>
            <person name="Klenk H.P."/>
            <person name="Lapidus A."/>
        </authorList>
    </citation>
    <scope>NUCLEOTIDE SEQUENCE</scope>
    <source>
        <strain evidence="3 4">DSM 18011</strain>
    </source>
</reference>
<dbReference type="eggNOG" id="ENOG5033575">
    <property type="taxonomic scope" value="Bacteria"/>
</dbReference>
<evidence type="ECO:0000313" key="4">
    <source>
        <dbReference type="Proteomes" id="UP000018439"/>
    </source>
</evidence>
<dbReference type="HOGENOM" id="CLU_643647_0_0_10"/>
<feature type="coiled-coil region" evidence="1">
    <location>
        <begin position="103"/>
        <end position="151"/>
    </location>
</feature>
<gene>
    <name evidence="3" type="ORF">Bcop_1113</name>
</gene>
<dbReference type="EMBL" id="CM001167">
    <property type="protein sequence ID" value="EGJ71318.1"/>
    <property type="molecule type" value="Genomic_DNA"/>
</dbReference>
<proteinExistence type="predicted"/>
<name>F3ZU73_9BACE</name>
<keyword evidence="4" id="KW-1185">Reference proteome</keyword>